<evidence type="ECO:0000313" key="1">
    <source>
        <dbReference type="EMBL" id="UXE64936.1"/>
    </source>
</evidence>
<name>A0A977L3I9_9CYAN</name>
<gene>
    <name evidence="1" type="ORF">KA717_25495</name>
</gene>
<proteinExistence type="predicted"/>
<organism evidence="1">
    <name type="scientific">Woronichinia naegeliana WA131</name>
    <dbReference type="NCBI Taxonomy" id="2824559"/>
    <lineage>
        <taxon>Bacteria</taxon>
        <taxon>Bacillati</taxon>
        <taxon>Cyanobacteriota</taxon>
        <taxon>Cyanophyceae</taxon>
        <taxon>Synechococcales</taxon>
        <taxon>Coelosphaeriaceae</taxon>
        <taxon>Woronichinia</taxon>
    </lineage>
</organism>
<dbReference type="Proteomes" id="UP001065613">
    <property type="component" value="Chromosome"/>
</dbReference>
<sequence>MSGMAGKEVKNDLLENHGRKVALSYIQRLSEAVGSVVQAKEEAWSYTEHGHKLRILKIRDNIVKIEKVVKRLRND</sequence>
<reference evidence="1" key="1">
    <citation type="submission" date="2021-04" db="EMBL/GenBank/DDBJ databases">
        <title>Genome sequence of Woronichinia naegeliana from Washington state freshwater lake bloom.</title>
        <authorList>
            <person name="Dreher T.W."/>
        </authorList>
    </citation>
    <scope>NUCLEOTIDE SEQUENCE</scope>
    <source>
        <strain evidence="1">WA131</strain>
    </source>
</reference>
<dbReference type="EMBL" id="CP073041">
    <property type="protein sequence ID" value="UXE64936.1"/>
    <property type="molecule type" value="Genomic_DNA"/>
</dbReference>
<dbReference type="AlphaFoldDB" id="A0A977L3I9"/>
<dbReference type="KEGG" id="wna:KA717_25495"/>
<protein>
    <submittedName>
        <fullName evidence="1">Uncharacterized protein</fullName>
    </submittedName>
</protein>
<accession>A0A977L3I9</accession>